<dbReference type="OrthoDB" id="994736at2759"/>
<organism evidence="1 2">
    <name type="scientific">Gossypium australe</name>
    <dbReference type="NCBI Taxonomy" id="47621"/>
    <lineage>
        <taxon>Eukaryota</taxon>
        <taxon>Viridiplantae</taxon>
        <taxon>Streptophyta</taxon>
        <taxon>Embryophyta</taxon>
        <taxon>Tracheophyta</taxon>
        <taxon>Spermatophyta</taxon>
        <taxon>Magnoliopsida</taxon>
        <taxon>eudicotyledons</taxon>
        <taxon>Gunneridae</taxon>
        <taxon>Pentapetalae</taxon>
        <taxon>rosids</taxon>
        <taxon>malvids</taxon>
        <taxon>Malvales</taxon>
        <taxon>Malvaceae</taxon>
        <taxon>Malvoideae</taxon>
        <taxon>Gossypium</taxon>
    </lineage>
</organism>
<dbReference type="Proteomes" id="UP000325315">
    <property type="component" value="Unassembled WGS sequence"/>
</dbReference>
<sequence length="87" mass="10529">MSIARSTMESEFITLDKAGEEVEWLLNLLKDISCWPKPVLALLSRIKFFVLKPLMEGQWFRAERGKKKMVPQMEGTQWWQQCRWRWR</sequence>
<dbReference type="AlphaFoldDB" id="A0A5B6VBA7"/>
<reference evidence="2" key="1">
    <citation type="journal article" date="2019" name="Plant Biotechnol. J.">
        <title>Genome sequencing of the Australian wild diploid species Gossypium australe highlights disease resistance and delayed gland morphogenesis.</title>
        <authorList>
            <person name="Cai Y."/>
            <person name="Cai X."/>
            <person name="Wang Q."/>
            <person name="Wang P."/>
            <person name="Zhang Y."/>
            <person name="Cai C."/>
            <person name="Xu Y."/>
            <person name="Wang K."/>
            <person name="Zhou Z."/>
            <person name="Wang C."/>
            <person name="Geng S."/>
            <person name="Li B."/>
            <person name="Dong Q."/>
            <person name="Hou Y."/>
            <person name="Wang H."/>
            <person name="Ai P."/>
            <person name="Liu Z."/>
            <person name="Yi F."/>
            <person name="Sun M."/>
            <person name="An G."/>
            <person name="Cheng J."/>
            <person name="Zhang Y."/>
            <person name="Shi Q."/>
            <person name="Xie Y."/>
            <person name="Shi X."/>
            <person name="Chang Y."/>
            <person name="Huang F."/>
            <person name="Chen Y."/>
            <person name="Hong S."/>
            <person name="Mi L."/>
            <person name="Sun Q."/>
            <person name="Zhang L."/>
            <person name="Zhou B."/>
            <person name="Peng R."/>
            <person name="Zhang X."/>
            <person name="Liu F."/>
        </authorList>
    </citation>
    <scope>NUCLEOTIDE SEQUENCE [LARGE SCALE GENOMIC DNA]</scope>
    <source>
        <strain evidence="2">cv. PA1801</strain>
    </source>
</reference>
<comment type="caution">
    <text evidence="1">The sequence shown here is derived from an EMBL/GenBank/DDBJ whole genome shotgun (WGS) entry which is preliminary data.</text>
</comment>
<protein>
    <submittedName>
        <fullName evidence="1">Retrovirus-related Pol polyprotein from transposon TNT 1-94</fullName>
    </submittedName>
</protein>
<accession>A0A5B6VBA7</accession>
<dbReference type="EMBL" id="SMMG02000007">
    <property type="protein sequence ID" value="KAA3466417.1"/>
    <property type="molecule type" value="Genomic_DNA"/>
</dbReference>
<keyword evidence="2" id="KW-1185">Reference proteome</keyword>
<name>A0A5B6VBA7_9ROSI</name>
<gene>
    <name evidence="1" type="ORF">EPI10_001510</name>
</gene>
<proteinExistence type="predicted"/>
<evidence type="ECO:0000313" key="2">
    <source>
        <dbReference type="Proteomes" id="UP000325315"/>
    </source>
</evidence>
<evidence type="ECO:0000313" key="1">
    <source>
        <dbReference type="EMBL" id="KAA3466417.1"/>
    </source>
</evidence>